<name>A0A8S1XRK5_PAROT</name>
<comment type="caution">
    <text evidence="1">The sequence shown here is derived from an EMBL/GenBank/DDBJ whole genome shotgun (WGS) entry which is preliminary data.</text>
</comment>
<reference evidence="1" key="1">
    <citation type="submission" date="2021-01" db="EMBL/GenBank/DDBJ databases">
        <authorList>
            <consortium name="Genoscope - CEA"/>
            <person name="William W."/>
        </authorList>
    </citation>
    <scope>NUCLEOTIDE SEQUENCE</scope>
</reference>
<accession>A0A8S1XRK5</accession>
<dbReference type="OMA" id="FKEEHYQ"/>
<gene>
    <name evidence="1" type="ORF">POCTA_138.1.T1290103</name>
</gene>
<evidence type="ECO:0000313" key="2">
    <source>
        <dbReference type="Proteomes" id="UP000683925"/>
    </source>
</evidence>
<dbReference type="EMBL" id="CAJJDP010000129">
    <property type="protein sequence ID" value="CAD8203212.1"/>
    <property type="molecule type" value="Genomic_DNA"/>
</dbReference>
<evidence type="ECO:0008006" key="3">
    <source>
        <dbReference type="Google" id="ProtNLM"/>
    </source>
</evidence>
<dbReference type="Proteomes" id="UP000683925">
    <property type="component" value="Unassembled WGS sequence"/>
</dbReference>
<dbReference type="OrthoDB" id="288509at2759"/>
<evidence type="ECO:0000313" key="1">
    <source>
        <dbReference type="EMBL" id="CAD8203212.1"/>
    </source>
</evidence>
<organism evidence="1 2">
    <name type="scientific">Paramecium octaurelia</name>
    <dbReference type="NCBI Taxonomy" id="43137"/>
    <lineage>
        <taxon>Eukaryota</taxon>
        <taxon>Sar</taxon>
        <taxon>Alveolata</taxon>
        <taxon>Ciliophora</taxon>
        <taxon>Intramacronucleata</taxon>
        <taxon>Oligohymenophorea</taxon>
        <taxon>Peniculida</taxon>
        <taxon>Parameciidae</taxon>
        <taxon>Paramecium</taxon>
    </lineage>
</organism>
<sequence>MQQFEEEEEDYSRGRRIIKLNENEESFVFPLIPDILDLIFQFLTPFQHLQMRLVSHQCNVVVLQCMKKFLVTQVQKGTFQQFNNFIRQFSSLTKIKLPPISSDQHKLCDEVNPQYLTQIIFHDFLNDSSSQQEYLKEFFQKYIAINSVGINKFLSLKLLPLENIKQLDLSSVMEIKDKTFLEGCRSLVSLSFHVQEINNFFSTSDFPPLEQLKVLKIKLWGPTFKEEHYQNFLHFLESIKNLEILELLFCSYESNSIKQDVFNAFVTKLPQLRIFYAFSCYDQIQNTQFRHRFDYLVIENNTYIKLKPLDIPTLETLLAFTNILDITKCKLEEENEKQIQQFLEKQRENTAQKNETILKVSFEQKHIKAEYVKYPKVQKNSEFTTFWNSGHYSI</sequence>
<proteinExistence type="predicted"/>
<keyword evidence="2" id="KW-1185">Reference proteome</keyword>
<dbReference type="AlphaFoldDB" id="A0A8S1XRK5"/>
<protein>
    <recommendedName>
        <fullName evidence="3">F-box domain-containing protein</fullName>
    </recommendedName>
</protein>